<evidence type="ECO:0000259" key="6">
    <source>
        <dbReference type="Pfam" id="PF24662"/>
    </source>
</evidence>
<proteinExistence type="predicted"/>
<evidence type="ECO:0000256" key="1">
    <source>
        <dbReference type="ARBA" id="ARBA00004123"/>
    </source>
</evidence>
<keyword evidence="9" id="KW-1185">Reference proteome</keyword>
<feature type="compositionally biased region" description="Acidic residues" evidence="5">
    <location>
        <begin position="521"/>
        <end position="532"/>
    </location>
</feature>
<evidence type="ECO:0000256" key="5">
    <source>
        <dbReference type="SAM" id="MobiDB-lite"/>
    </source>
</evidence>
<feature type="region of interest" description="Disordered" evidence="5">
    <location>
        <begin position="1"/>
        <end position="40"/>
    </location>
</feature>
<feature type="region of interest" description="Disordered" evidence="5">
    <location>
        <begin position="631"/>
        <end position="652"/>
    </location>
</feature>
<dbReference type="PANTHER" id="PTHR13859:SF34">
    <property type="entry name" value="SANT DOMAIN-CONTAINING PROTEIN"/>
    <property type="match status" value="1"/>
</dbReference>
<evidence type="ECO:0000256" key="4">
    <source>
        <dbReference type="ARBA" id="ARBA00023242"/>
    </source>
</evidence>
<dbReference type="FunCoup" id="A0A2P5ERW7">
    <property type="interactions" value="848"/>
</dbReference>
<sequence>MGSVPVEVNVHMDSSKGASAANSVSPEVSDDSDIFGEPEIHPRVGDEYQVEVPSLITVSECLRLSNSLAEAEITSGGPHNSLIRMSIPLVWISDDTENKKHGEQEAFKGVDMSNKIESLESECIDITSKVKVKPIDTTSVNGTKEGESENLVLQKDIMAELQPEHGGKGHLLVPGCLGVFWSDIEEASFLLGLYIFGKNLVVVKKFVGTKQMADILSYYYGRFYGSERYRRWSECRKIKSRRCIFGQRIFTGLRHQELLSRLLDYVSEERQNTLLEISKTFGEGKILLEEYVFILKATFGLNALVEAVGVGKGKQDLTGIVMDTPKSNQVAPVHPEMPIGKECSALTNPEIIKYLTGDFRLSKARSSDLFWEAVWPRLLETGWHSEQPNNHGFTAGSKHSLVFLIPGIKKFSRRKLVKGDQYFDSVTDVLSKVASNPGLLEIENYICKEENGWTDDKKLVQEDFPNLRRHSYLKPRTPSRSTDVIDFTVVDTSLMNGKSCQVREIKTFSLAKMNTSTSLSDLEEDDGDSSEESADKSSSVHTLHSDKDETNDLTATTIESCRTLPFGGKDFEYNASKQRVPVNPRGLTTMPAKVFIEKEANVLDSIQLNKDTKSKLIQKRNNMNPIASVPKRRRKLPPSRKELTSCSTTNSGVDSNSCINSSGFSENMLSQEKLSLTSSSRGGSPIIATEGIANSNPLAAEHPHEKPPLPTFIYLNITTPPNAEIDKTFLVDKTEGQDRQTTKEVDSPQAVRSQEIVAKSEQESKVLPCRQSTRIRPLTTRVLEAYACGFLETKQKRKTKDAIPGENSKKRSSVRPRARLTPPESSNSITVDFTVKQNGTDIQNSTNADVFNKLGNGVSSQTS</sequence>
<name>A0A2P5ERW7_TREOI</name>
<dbReference type="InterPro" id="IPR056067">
    <property type="entry name" value="DUF7650"/>
</dbReference>
<feature type="region of interest" description="Disordered" evidence="5">
    <location>
        <begin position="797"/>
        <end position="863"/>
    </location>
</feature>
<dbReference type="OrthoDB" id="1634742at2759"/>
<dbReference type="AlphaFoldDB" id="A0A2P5ERW7"/>
<comment type="caution">
    <text evidence="8">The sequence shown here is derived from an EMBL/GenBank/DDBJ whole genome shotgun (WGS) entry which is preliminary data.</text>
</comment>
<keyword evidence="8" id="KW-0371">Homeobox</keyword>
<keyword evidence="2" id="KW-0805">Transcription regulation</keyword>
<evidence type="ECO:0000256" key="2">
    <source>
        <dbReference type="ARBA" id="ARBA00023015"/>
    </source>
</evidence>
<feature type="domain" description="DUF7952" evidence="7">
    <location>
        <begin position="181"/>
        <end position="311"/>
    </location>
</feature>
<organism evidence="8 9">
    <name type="scientific">Trema orientale</name>
    <name type="common">Charcoal tree</name>
    <name type="synonym">Celtis orientalis</name>
    <dbReference type="NCBI Taxonomy" id="63057"/>
    <lineage>
        <taxon>Eukaryota</taxon>
        <taxon>Viridiplantae</taxon>
        <taxon>Streptophyta</taxon>
        <taxon>Embryophyta</taxon>
        <taxon>Tracheophyta</taxon>
        <taxon>Spermatophyta</taxon>
        <taxon>Magnoliopsida</taxon>
        <taxon>eudicotyledons</taxon>
        <taxon>Gunneridae</taxon>
        <taxon>Pentapetalae</taxon>
        <taxon>rosids</taxon>
        <taxon>fabids</taxon>
        <taxon>Rosales</taxon>
        <taxon>Cannabaceae</taxon>
        <taxon>Trema</taxon>
    </lineage>
</organism>
<dbReference type="EMBL" id="JXTC01000107">
    <property type="protein sequence ID" value="PON88300.1"/>
    <property type="molecule type" value="Genomic_DNA"/>
</dbReference>
<evidence type="ECO:0000313" key="8">
    <source>
        <dbReference type="EMBL" id="PON88300.1"/>
    </source>
</evidence>
<dbReference type="Pfam" id="PF24662">
    <property type="entry name" value="DUF7650"/>
    <property type="match status" value="1"/>
</dbReference>
<evidence type="ECO:0000313" key="9">
    <source>
        <dbReference type="Proteomes" id="UP000237000"/>
    </source>
</evidence>
<dbReference type="GO" id="GO:0003677">
    <property type="term" value="F:DNA binding"/>
    <property type="evidence" value="ECO:0007669"/>
    <property type="project" value="UniProtKB-KW"/>
</dbReference>
<dbReference type="InterPro" id="IPR009057">
    <property type="entry name" value="Homeodomain-like_sf"/>
</dbReference>
<dbReference type="GO" id="GO:0003714">
    <property type="term" value="F:transcription corepressor activity"/>
    <property type="evidence" value="ECO:0007669"/>
    <property type="project" value="TreeGrafter"/>
</dbReference>
<comment type="subcellular location">
    <subcellularLocation>
        <location evidence="1">Nucleus</location>
    </subcellularLocation>
</comment>
<gene>
    <name evidence="8" type="ORF">TorRG33x02_158870</name>
</gene>
<evidence type="ECO:0000259" key="7">
    <source>
        <dbReference type="Pfam" id="PF25826"/>
    </source>
</evidence>
<evidence type="ECO:0000256" key="3">
    <source>
        <dbReference type="ARBA" id="ARBA00023163"/>
    </source>
</evidence>
<dbReference type="Proteomes" id="UP000237000">
    <property type="component" value="Unassembled WGS sequence"/>
</dbReference>
<dbReference type="GO" id="GO:0005634">
    <property type="term" value="C:nucleus"/>
    <property type="evidence" value="ECO:0007669"/>
    <property type="project" value="UniProtKB-SubCell"/>
</dbReference>
<keyword evidence="8" id="KW-0238">DNA-binding</keyword>
<feature type="compositionally biased region" description="Polar residues" evidence="5">
    <location>
        <begin position="16"/>
        <end position="26"/>
    </location>
</feature>
<keyword evidence="3" id="KW-0804">Transcription</keyword>
<dbReference type="SUPFAM" id="SSF46689">
    <property type="entry name" value="Homeodomain-like"/>
    <property type="match status" value="1"/>
</dbReference>
<dbReference type="InterPro" id="IPR057712">
    <property type="entry name" value="DUF7952"/>
</dbReference>
<protein>
    <submittedName>
        <fullName evidence="8">Homeodomain-like</fullName>
    </submittedName>
</protein>
<dbReference type="PANTHER" id="PTHR13859">
    <property type="entry name" value="ATROPHIN-RELATED"/>
    <property type="match status" value="1"/>
</dbReference>
<accession>A0A2P5ERW7</accession>
<dbReference type="Pfam" id="PF25826">
    <property type="entry name" value="DUF7952"/>
    <property type="match status" value="1"/>
</dbReference>
<reference evidence="9" key="1">
    <citation type="submission" date="2016-06" db="EMBL/GenBank/DDBJ databases">
        <title>Parallel loss of symbiosis genes in relatives of nitrogen-fixing non-legume Parasponia.</title>
        <authorList>
            <person name="Van Velzen R."/>
            <person name="Holmer R."/>
            <person name="Bu F."/>
            <person name="Rutten L."/>
            <person name="Van Zeijl A."/>
            <person name="Liu W."/>
            <person name="Santuari L."/>
            <person name="Cao Q."/>
            <person name="Sharma T."/>
            <person name="Shen D."/>
            <person name="Roswanjaya Y."/>
            <person name="Wardhani T."/>
            <person name="Kalhor M.S."/>
            <person name="Jansen J."/>
            <person name="Van den Hoogen J."/>
            <person name="Gungor B."/>
            <person name="Hartog M."/>
            <person name="Hontelez J."/>
            <person name="Verver J."/>
            <person name="Yang W.-C."/>
            <person name="Schijlen E."/>
            <person name="Repin R."/>
            <person name="Schilthuizen M."/>
            <person name="Schranz E."/>
            <person name="Heidstra R."/>
            <person name="Miyata K."/>
            <person name="Fedorova E."/>
            <person name="Kohlen W."/>
            <person name="Bisseling T."/>
            <person name="Smit S."/>
            <person name="Geurts R."/>
        </authorList>
    </citation>
    <scope>NUCLEOTIDE SEQUENCE [LARGE SCALE GENOMIC DNA]</scope>
    <source>
        <strain evidence="9">cv. RG33-2</strain>
    </source>
</reference>
<dbReference type="STRING" id="63057.A0A2P5ERW7"/>
<feature type="compositionally biased region" description="Basic and acidic residues" evidence="5">
    <location>
        <begin position="800"/>
        <end position="809"/>
    </location>
</feature>
<keyword evidence="4" id="KW-0539">Nucleus</keyword>
<feature type="region of interest" description="Disordered" evidence="5">
    <location>
        <begin position="517"/>
        <end position="548"/>
    </location>
</feature>
<dbReference type="InParanoid" id="A0A2P5ERW7"/>
<feature type="domain" description="DUF7650" evidence="6">
    <location>
        <begin position="350"/>
        <end position="437"/>
    </location>
</feature>
<feature type="compositionally biased region" description="Polar residues" evidence="5">
    <location>
        <begin position="823"/>
        <end position="849"/>
    </location>
</feature>